<dbReference type="InterPro" id="IPR031796">
    <property type="entry name" value="DUF5076"/>
</dbReference>
<dbReference type="Proteomes" id="UP000315750">
    <property type="component" value="Chromosome"/>
</dbReference>
<dbReference type="RefSeq" id="WP_145251794.1">
    <property type="nucleotide sequence ID" value="NZ_CP036278.1"/>
</dbReference>
<sequence length="95" mass="10486">MKPLEIPPAALADDQAVEIARIWGAGGKQHVTLASGIWKDPGNWGIMLVDLATHIANAYEQNSLCTKRQCLDRIKDVFDSEWQEPTDDPTGEIVN</sequence>
<dbReference type="Pfam" id="PF16826">
    <property type="entry name" value="DUF5076"/>
    <property type="match status" value="1"/>
</dbReference>
<protein>
    <recommendedName>
        <fullName evidence="3">DUF5076 domain-containing protein</fullName>
    </recommendedName>
</protein>
<dbReference type="EMBL" id="CP036278">
    <property type="protein sequence ID" value="QDU59112.1"/>
    <property type="molecule type" value="Genomic_DNA"/>
</dbReference>
<organism evidence="1 2">
    <name type="scientific">Aeoliella mucimassa</name>
    <dbReference type="NCBI Taxonomy" id="2527972"/>
    <lineage>
        <taxon>Bacteria</taxon>
        <taxon>Pseudomonadati</taxon>
        <taxon>Planctomycetota</taxon>
        <taxon>Planctomycetia</taxon>
        <taxon>Pirellulales</taxon>
        <taxon>Lacipirellulaceae</taxon>
        <taxon>Aeoliella</taxon>
    </lineage>
</organism>
<dbReference type="OrthoDB" id="284440at2"/>
<name>A0A518AWJ8_9BACT</name>
<keyword evidence="2" id="KW-1185">Reference proteome</keyword>
<accession>A0A518AWJ8</accession>
<proteinExistence type="predicted"/>
<evidence type="ECO:0000313" key="1">
    <source>
        <dbReference type="EMBL" id="QDU59112.1"/>
    </source>
</evidence>
<evidence type="ECO:0000313" key="2">
    <source>
        <dbReference type="Proteomes" id="UP000315750"/>
    </source>
</evidence>
<evidence type="ECO:0008006" key="3">
    <source>
        <dbReference type="Google" id="ProtNLM"/>
    </source>
</evidence>
<dbReference type="Gene3D" id="3.30.2370.10">
    <property type="entry name" value="putative pyruvate dehydrogenase"/>
    <property type="match status" value="1"/>
</dbReference>
<gene>
    <name evidence="1" type="ORF">Pan181_53530</name>
</gene>
<dbReference type="AlphaFoldDB" id="A0A518AWJ8"/>
<dbReference type="KEGG" id="amuc:Pan181_53530"/>
<reference evidence="1 2" key="1">
    <citation type="submission" date="2019-02" db="EMBL/GenBank/DDBJ databases">
        <title>Deep-cultivation of Planctomycetes and their phenomic and genomic characterization uncovers novel biology.</title>
        <authorList>
            <person name="Wiegand S."/>
            <person name="Jogler M."/>
            <person name="Boedeker C."/>
            <person name="Pinto D."/>
            <person name="Vollmers J."/>
            <person name="Rivas-Marin E."/>
            <person name="Kohn T."/>
            <person name="Peeters S.H."/>
            <person name="Heuer A."/>
            <person name="Rast P."/>
            <person name="Oberbeckmann S."/>
            <person name="Bunk B."/>
            <person name="Jeske O."/>
            <person name="Meyerdierks A."/>
            <person name="Storesund J.E."/>
            <person name="Kallscheuer N."/>
            <person name="Luecker S."/>
            <person name="Lage O.M."/>
            <person name="Pohl T."/>
            <person name="Merkel B.J."/>
            <person name="Hornburger P."/>
            <person name="Mueller R.-W."/>
            <person name="Bruemmer F."/>
            <person name="Labrenz M."/>
            <person name="Spormann A.M."/>
            <person name="Op den Camp H."/>
            <person name="Overmann J."/>
            <person name="Amann R."/>
            <person name="Jetten M.S.M."/>
            <person name="Mascher T."/>
            <person name="Medema M.H."/>
            <person name="Devos D.P."/>
            <person name="Kaster A.-K."/>
            <person name="Ovreas L."/>
            <person name="Rohde M."/>
            <person name="Galperin M.Y."/>
            <person name="Jogler C."/>
        </authorList>
    </citation>
    <scope>NUCLEOTIDE SEQUENCE [LARGE SCALE GENOMIC DNA]</scope>
    <source>
        <strain evidence="1 2">Pan181</strain>
    </source>
</reference>